<evidence type="ECO:0000313" key="2">
    <source>
        <dbReference type="EMBL" id="MCG2589952.1"/>
    </source>
</evidence>
<keyword evidence="1" id="KW-0802">TPR repeat</keyword>
<comment type="caution">
    <text evidence="2">The sequence shown here is derived from an EMBL/GenBank/DDBJ whole genome shotgun (WGS) entry which is preliminary data.</text>
</comment>
<evidence type="ECO:0000256" key="1">
    <source>
        <dbReference type="PROSITE-ProRule" id="PRU00339"/>
    </source>
</evidence>
<dbReference type="Proteomes" id="UP001165366">
    <property type="component" value="Unassembled WGS sequence"/>
</dbReference>
<feature type="repeat" description="TPR" evidence="1">
    <location>
        <begin position="163"/>
        <end position="196"/>
    </location>
</feature>
<dbReference type="SMART" id="SM00028">
    <property type="entry name" value="TPR"/>
    <property type="match status" value="2"/>
</dbReference>
<name>A0ABS9KGG5_9BACT</name>
<evidence type="ECO:0000313" key="3">
    <source>
        <dbReference type="Proteomes" id="UP001165366"/>
    </source>
</evidence>
<proteinExistence type="predicted"/>
<dbReference type="InterPro" id="IPR011990">
    <property type="entry name" value="TPR-like_helical_dom_sf"/>
</dbReference>
<dbReference type="Pfam" id="PF13181">
    <property type="entry name" value="TPR_8"/>
    <property type="match status" value="1"/>
</dbReference>
<keyword evidence="3" id="KW-1185">Reference proteome</keyword>
<feature type="repeat" description="TPR" evidence="1">
    <location>
        <begin position="108"/>
        <end position="141"/>
    </location>
</feature>
<organism evidence="2 3">
    <name type="scientific">Rhodohalobacter sulfatireducens</name>
    <dbReference type="NCBI Taxonomy" id="2911366"/>
    <lineage>
        <taxon>Bacteria</taxon>
        <taxon>Pseudomonadati</taxon>
        <taxon>Balneolota</taxon>
        <taxon>Balneolia</taxon>
        <taxon>Balneolales</taxon>
        <taxon>Balneolaceae</taxon>
        <taxon>Rhodohalobacter</taxon>
    </lineage>
</organism>
<sequence>MKHLRLLHLLLFPFIVFISCSERNELPPVPEGIQGYSLLGDTLETPEITPEMFDEQNQKLVEAVTAYRTDPENAEAVIWLGRRTAYLGQYREAVRIFTEGVYKFPEDPRVYRHRGHRYITLRQFDLAIEDFVQAKQLMRSMPDQVEPDGLPNELNQPTSTLKSNVFYHKGLAHYLKGEFDLAIAEYEASLQLDLTEDMQIALLYWYYMALKRSGNDLKAGEIIEPVTSDIELIENDAYLNLLLVFKGVFDSSRLMETSEDALENATLGYGIGNWHYINGREERAISIWENIYQTDEWPAFGYIASEAELARLIGE</sequence>
<dbReference type="RefSeq" id="WP_237855310.1">
    <property type="nucleotide sequence ID" value="NZ_JAKLWS010000023.1"/>
</dbReference>
<reference evidence="2" key="1">
    <citation type="submission" date="2022-01" db="EMBL/GenBank/DDBJ databases">
        <authorList>
            <person name="Wang Y."/>
        </authorList>
    </citation>
    <scope>NUCLEOTIDE SEQUENCE</scope>
    <source>
        <strain evidence="2">WB101</strain>
    </source>
</reference>
<gene>
    <name evidence="2" type="ORF">L6773_15350</name>
</gene>
<dbReference type="InterPro" id="IPR019734">
    <property type="entry name" value="TPR_rpt"/>
</dbReference>
<accession>A0ABS9KGG5</accession>
<dbReference type="SUPFAM" id="SSF48452">
    <property type="entry name" value="TPR-like"/>
    <property type="match status" value="1"/>
</dbReference>
<dbReference type="PROSITE" id="PS50005">
    <property type="entry name" value="TPR"/>
    <property type="match status" value="2"/>
</dbReference>
<dbReference type="Gene3D" id="1.25.40.10">
    <property type="entry name" value="Tetratricopeptide repeat domain"/>
    <property type="match status" value="1"/>
</dbReference>
<reference evidence="2" key="2">
    <citation type="submission" date="2024-05" db="EMBL/GenBank/DDBJ databases">
        <title>Rhodohalobacter halophilus gen. nov., sp. nov., a moderately halophilic member of the family Balneolaceae.</title>
        <authorList>
            <person name="Xia J."/>
        </authorList>
    </citation>
    <scope>NUCLEOTIDE SEQUENCE</scope>
    <source>
        <strain evidence="2">WB101</strain>
    </source>
</reference>
<dbReference type="PROSITE" id="PS51257">
    <property type="entry name" value="PROKAR_LIPOPROTEIN"/>
    <property type="match status" value="1"/>
</dbReference>
<evidence type="ECO:0008006" key="4">
    <source>
        <dbReference type="Google" id="ProtNLM"/>
    </source>
</evidence>
<protein>
    <recommendedName>
        <fullName evidence="4">Tetratricopeptide repeat protein</fullName>
    </recommendedName>
</protein>
<dbReference type="EMBL" id="JAKLWS010000023">
    <property type="protein sequence ID" value="MCG2589952.1"/>
    <property type="molecule type" value="Genomic_DNA"/>
</dbReference>